<feature type="compositionally biased region" description="Basic and acidic residues" evidence="2">
    <location>
        <begin position="1"/>
        <end position="10"/>
    </location>
</feature>
<dbReference type="PROSITE" id="PS00463">
    <property type="entry name" value="ZN2_CY6_FUNGAL_1"/>
    <property type="match status" value="1"/>
</dbReference>
<evidence type="ECO:0000313" key="5">
    <source>
        <dbReference type="Proteomes" id="UP000827549"/>
    </source>
</evidence>
<evidence type="ECO:0000313" key="4">
    <source>
        <dbReference type="EMBL" id="WOO76884.1"/>
    </source>
</evidence>
<evidence type="ECO:0000256" key="2">
    <source>
        <dbReference type="SAM" id="MobiDB-lite"/>
    </source>
</evidence>
<dbReference type="SMART" id="SM00066">
    <property type="entry name" value="GAL4"/>
    <property type="match status" value="1"/>
</dbReference>
<proteinExistence type="predicted"/>
<accession>A0AAF0Y2S2</accession>
<dbReference type="Pfam" id="PF00172">
    <property type="entry name" value="Zn_clus"/>
    <property type="match status" value="1"/>
</dbReference>
<feature type="region of interest" description="Disordered" evidence="2">
    <location>
        <begin position="1"/>
        <end position="23"/>
    </location>
</feature>
<gene>
    <name evidence="4" type="primary">SPBC15D4.02</name>
    <name evidence="4" type="ORF">LOC62_01G000497</name>
</gene>
<keyword evidence="1" id="KW-0539">Nucleus</keyword>
<dbReference type="GO" id="GO:0008270">
    <property type="term" value="F:zinc ion binding"/>
    <property type="evidence" value="ECO:0007669"/>
    <property type="project" value="InterPro"/>
</dbReference>
<sequence length="562" mass="61141">MSASAPERDPGLTSKGRPRQKRVRTVTGCLLCRQRRVKCDERRPRCTNCTRHPSRVCVYQFPQNAEAGPSTPSDEAGHTAGPSWHGMPLPAGQIHSVPSTPGVPPTPAQPAPAAPPPAPELTSVAIALADRPYLSPAYRDLVVERVLMGMMNAEGRAVDVLNPFGSNTALADSLLSRYPIPEKSPLRTIIQCHESLVRHCFTELEHDAESRLVGSTTALLATGLHQKDKQQDLVSNYIAQVRGKRIDQPVTGKLAASAFTLYLSQALSHVPGRWKETLRVGVEWSMARGGPGWVIGVAPPIPGYHGGVLQNVQPLAMAMYSDVTALLVTFASLTDGTLPSLLSVGTRPWLLACRALQVQMAPSMPDLFETLLGTPRIMLPTFATAVSLVARRIGLDGQPDMVKEELEFDVASLRAELEHVWPARLAARQDTRKLQYGGRLWRLGVLIFTMHKAQLYAPATPELQAAVGGFIELATEAAADVGDLSGWIWPVLLVACAAHTPRHRTDLVAFLPLLKSAINDRVNTAICERILSLVYTHHDKGDVFYHVKDAVDDDPSLDILLL</sequence>
<dbReference type="Gene3D" id="4.10.240.10">
    <property type="entry name" value="Zn(2)-C6 fungal-type DNA-binding domain"/>
    <property type="match status" value="1"/>
</dbReference>
<feature type="compositionally biased region" description="Pro residues" evidence="2">
    <location>
        <begin position="101"/>
        <end position="118"/>
    </location>
</feature>
<dbReference type="GO" id="GO:0000981">
    <property type="term" value="F:DNA-binding transcription factor activity, RNA polymerase II-specific"/>
    <property type="evidence" value="ECO:0007669"/>
    <property type="project" value="InterPro"/>
</dbReference>
<feature type="region of interest" description="Disordered" evidence="2">
    <location>
        <begin position="66"/>
        <end position="118"/>
    </location>
</feature>
<name>A0AAF0Y2S2_9TREE</name>
<dbReference type="EMBL" id="CP086714">
    <property type="protein sequence ID" value="WOO76884.1"/>
    <property type="molecule type" value="Genomic_DNA"/>
</dbReference>
<reference evidence="4" key="1">
    <citation type="submission" date="2023-10" db="EMBL/GenBank/DDBJ databases">
        <authorList>
            <person name="Noh H."/>
        </authorList>
    </citation>
    <scope>NUCLEOTIDE SEQUENCE</scope>
    <source>
        <strain evidence="4">DUCC4014</strain>
    </source>
</reference>
<dbReference type="CDD" id="cd00067">
    <property type="entry name" value="GAL4"/>
    <property type="match status" value="1"/>
</dbReference>
<dbReference type="InterPro" id="IPR001138">
    <property type="entry name" value="Zn2Cys6_DnaBD"/>
</dbReference>
<organism evidence="4 5">
    <name type="scientific">Vanrija pseudolonga</name>
    <dbReference type="NCBI Taxonomy" id="143232"/>
    <lineage>
        <taxon>Eukaryota</taxon>
        <taxon>Fungi</taxon>
        <taxon>Dikarya</taxon>
        <taxon>Basidiomycota</taxon>
        <taxon>Agaricomycotina</taxon>
        <taxon>Tremellomycetes</taxon>
        <taxon>Trichosporonales</taxon>
        <taxon>Trichosporonaceae</taxon>
        <taxon>Vanrija</taxon>
    </lineage>
</organism>
<dbReference type="AlphaFoldDB" id="A0AAF0Y2S2"/>
<evidence type="ECO:0000256" key="1">
    <source>
        <dbReference type="ARBA" id="ARBA00023242"/>
    </source>
</evidence>
<dbReference type="Proteomes" id="UP000827549">
    <property type="component" value="Chromosome 1"/>
</dbReference>
<dbReference type="GeneID" id="87803755"/>
<dbReference type="RefSeq" id="XP_062622916.1">
    <property type="nucleotide sequence ID" value="XM_062766932.1"/>
</dbReference>
<evidence type="ECO:0000259" key="3">
    <source>
        <dbReference type="PROSITE" id="PS50048"/>
    </source>
</evidence>
<dbReference type="PANTHER" id="PTHR37534:SF46">
    <property type="entry name" value="ZN(II)2CYS6 TRANSCRIPTION FACTOR (EUROFUNG)"/>
    <property type="match status" value="1"/>
</dbReference>
<keyword evidence="5" id="KW-1185">Reference proteome</keyword>
<dbReference type="InterPro" id="IPR036864">
    <property type="entry name" value="Zn2-C6_fun-type_DNA-bd_sf"/>
</dbReference>
<dbReference type="PANTHER" id="PTHR37534">
    <property type="entry name" value="TRANSCRIPTIONAL ACTIVATOR PROTEIN UGA3"/>
    <property type="match status" value="1"/>
</dbReference>
<dbReference type="SUPFAM" id="SSF57701">
    <property type="entry name" value="Zn2/Cys6 DNA-binding domain"/>
    <property type="match status" value="1"/>
</dbReference>
<protein>
    <submittedName>
        <fullName evidence="4">Purtative transcriptional regulatory protein</fullName>
    </submittedName>
</protein>
<dbReference type="PROSITE" id="PS50048">
    <property type="entry name" value="ZN2_CY6_FUNGAL_2"/>
    <property type="match status" value="1"/>
</dbReference>
<feature type="domain" description="Zn(2)-C6 fungal-type" evidence="3">
    <location>
        <begin position="28"/>
        <end position="59"/>
    </location>
</feature>